<evidence type="ECO:0000256" key="3">
    <source>
        <dbReference type="ARBA" id="ARBA00022691"/>
    </source>
</evidence>
<reference evidence="6" key="1">
    <citation type="submission" date="2021-04" db="EMBL/GenBank/DDBJ databases">
        <title>Sequencing of actinobacteria type strains.</title>
        <authorList>
            <person name="Nguyen G.-S."/>
            <person name="Wentzel A."/>
        </authorList>
    </citation>
    <scope>NUCLEOTIDE SEQUENCE</scope>
    <source>
        <strain evidence="6">DSM 42095</strain>
    </source>
</reference>
<dbReference type="SUPFAM" id="SSF53335">
    <property type="entry name" value="S-adenosyl-L-methionine-dependent methyltransferases"/>
    <property type="match status" value="1"/>
</dbReference>
<protein>
    <submittedName>
        <fullName evidence="6">Class I SAM-dependent methyltransferase</fullName>
    </submittedName>
</protein>
<feature type="compositionally biased region" description="Basic and acidic residues" evidence="4">
    <location>
        <begin position="1"/>
        <end position="15"/>
    </location>
</feature>
<organism evidence="6 7">
    <name type="scientific">Streptomyces daliensis</name>
    <dbReference type="NCBI Taxonomy" id="299421"/>
    <lineage>
        <taxon>Bacteria</taxon>
        <taxon>Bacillati</taxon>
        <taxon>Actinomycetota</taxon>
        <taxon>Actinomycetes</taxon>
        <taxon>Kitasatosporales</taxon>
        <taxon>Streptomycetaceae</taxon>
        <taxon>Streptomyces</taxon>
    </lineage>
</organism>
<evidence type="ECO:0000256" key="4">
    <source>
        <dbReference type="SAM" id="MobiDB-lite"/>
    </source>
</evidence>
<dbReference type="PANTHER" id="PTHR43464">
    <property type="entry name" value="METHYLTRANSFERASE"/>
    <property type="match status" value="1"/>
</dbReference>
<proteinExistence type="predicted"/>
<dbReference type="Proteomes" id="UP000675554">
    <property type="component" value="Unassembled WGS sequence"/>
</dbReference>
<accession>A0A8T4IY62</accession>
<dbReference type="Gene3D" id="3.40.50.150">
    <property type="entry name" value="Vaccinia Virus protein VP39"/>
    <property type="match status" value="1"/>
</dbReference>
<dbReference type="PANTHER" id="PTHR43464:SF19">
    <property type="entry name" value="UBIQUINONE BIOSYNTHESIS O-METHYLTRANSFERASE, MITOCHONDRIAL"/>
    <property type="match status" value="1"/>
</dbReference>
<gene>
    <name evidence="6" type="ORF">KDA82_25625</name>
</gene>
<dbReference type="GO" id="GO:0008168">
    <property type="term" value="F:methyltransferase activity"/>
    <property type="evidence" value="ECO:0007669"/>
    <property type="project" value="UniProtKB-KW"/>
</dbReference>
<keyword evidence="1 6" id="KW-0489">Methyltransferase</keyword>
<dbReference type="CDD" id="cd02440">
    <property type="entry name" value="AdoMet_MTases"/>
    <property type="match status" value="1"/>
</dbReference>
<dbReference type="GO" id="GO:0032259">
    <property type="term" value="P:methylation"/>
    <property type="evidence" value="ECO:0007669"/>
    <property type="project" value="UniProtKB-KW"/>
</dbReference>
<feature type="domain" description="Methyltransferase" evidence="5">
    <location>
        <begin position="81"/>
        <end position="180"/>
    </location>
</feature>
<name>A0A8T4IY62_9ACTN</name>
<dbReference type="Pfam" id="PF13649">
    <property type="entry name" value="Methyltransf_25"/>
    <property type="match status" value="1"/>
</dbReference>
<dbReference type="AlphaFoldDB" id="A0A8T4IY62"/>
<keyword evidence="2" id="KW-0808">Transferase</keyword>
<comment type="caution">
    <text evidence="6">The sequence shown here is derived from an EMBL/GenBank/DDBJ whole genome shotgun (WGS) entry which is preliminary data.</text>
</comment>
<evidence type="ECO:0000313" key="6">
    <source>
        <dbReference type="EMBL" id="MBR7676330.1"/>
    </source>
</evidence>
<dbReference type="InterPro" id="IPR041698">
    <property type="entry name" value="Methyltransf_25"/>
</dbReference>
<evidence type="ECO:0000256" key="2">
    <source>
        <dbReference type="ARBA" id="ARBA00022679"/>
    </source>
</evidence>
<evidence type="ECO:0000313" key="7">
    <source>
        <dbReference type="Proteomes" id="UP000675554"/>
    </source>
</evidence>
<keyword evidence="7" id="KW-1185">Reference proteome</keyword>
<sequence>MATSGHTERPEHTEPTDGTPDSAPESVSEGVSEGALRYDAFYRGESPLREIVGEALTPWDIDAPQPEVVALERSGQIKGSVLDAGFGTGDNAFFLHRAGYRVTGFDGSPHAVARAAERAAAEGAGIEFTVADATALSGPGDPLAGRGFDTVLDSALYHCLDADLRRGYVEALHTVCSAGGRLHLLCFSDAAGKPTDAVHYIDEDELRDVLSTDSGWRITTLRRTRYLTAFTHTHVERGARAFGYDAPDTYLRSEFDGADEHGRLYAPAWLVSAERV</sequence>
<evidence type="ECO:0000256" key="1">
    <source>
        <dbReference type="ARBA" id="ARBA00022603"/>
    </source>
</evidence>
<dbReference type="EMBL" id="JAGSMN010000640">
    <property type="protein sequence ID" value="MBR7676330.1"/>
    <property type="molecule type" value="Genomic_DNA"/>
</dbReference>
<dbReference type="InterPro" id="IPR029063">
    <property type="entry name" value="SAM-dependent_MTases_sf"/>
</dbReference>
<keyword evidence="3" id="KW-0949">S-adenosyl-L-methionine</keyword>
<feature type="region of interest" description="Disordered" evidence="4">
    <location>
        <begin position="1"/>
        <end position="31"/>
    </location>
</feature>
<evidence type="ECO:0000259" key="5">
    <source>
        <dbReference type="Pfam" id="PF13649"/>
    </source>
</evidence>